<feature type="region of interest" description="Disordered" evidence="6">
    <location>
        <begin position="100"/>
        <end position="142"/>
    </location>
</feature>
<dbReference type="PANTHER" id="PTHR47254:SF1">
    <property type="entry name" value="CELL WALL MANNOPROTEIN CIS3-RELATED"/>
    <property type="match status" value="1"/>
</dbReference>
<dbReference type="Proteomes" id="UP000000559">
    <property type="component" value="Chromosome 1"/>
</dbReference>
<evidence type="ECO:0000313" key="10">
    <source>
        <dbReference type="EMBL" id="AOW26795.1"/>
    </source>
</evidence>
<reference evidence="10 11" key="2">
    <citation type="journal article" date="2007" name="Genome Biol.">
        <title>Assembly of the Candida albicans genome into sixteen supercontigs aligned on the eight chromosomes.</title>
        <authorList>
            <person name="van het Hoog M."/>
            <person name="Rast T.J."/>
            <person name="Martchenko M."/>
            <person name="Grindle S."/>
            <person name="Dignard D."/>
            <person name="Hogues H."/>
            <person name="Cuomo C."/>
            <person name="Berriman M."/>
            <person name="Scherer S."/>
            <person name="Magee B.B."/>
            <person name="Whiteway M."/>
            <person name="Chibana H."/>
            <person name="Nantel A."/>
            <person name="Magee P.T."/>
        </authorList>
    </citation>
    <scope>GENOME REANNOTATION</scope>
    <source>
        <strain evidence="11">SC5314 / ATCC MYA-2876</strain>
    </source>
</reference>
<dbReference type="AlphaFoldDB" id="A0A1D8PFB4"/>
<evidence type="ECO:0000259" key="8">
    <source>
        <dbReference type="Pfam" id="PF22799"/>
    </source>
</evidence>
<keyword evidence="11" id="KW-1185">Reference proteome</keyword>
<keyword evidence="2" id="KW-0134">Cell wall</keyword>
<protein>
    <recommendedName>
        <fullName evidence="8">Cell wall mannoprotein PIR1-like C-terminal domain-containing protein</fullName>
    </recommendedName>
</protein>
<dbReference type="GO" id="GO:0009277">
    <property type="term" value="C:fungal-type cell wall"/>
    <property type="evidence" value="ECO:0000318"/>
    <property type="project" value="GO_Central"/>
</dbReference>
<sequence length="263" mass="30325">MKFSLATATLGLIAIAQATLTPYSGYSGYSGGDDDKYRHGKSGIETLRGKFALAVKELSGYEHGKHKDRDLHIVYEIDDGQLQYGDRKDYIYYPYRNENSEEECSDEDDDHHKKKKRPHRHGGKSDDDDDDKKWKRGGDYSDDNDNDSDDDLRFLTISYNDKYDFFTLKNTVLHDEKGATGEIVANHQFQFDKPPQKDALYDKGFTIVEKDDYYVLALKGKTKFWNSAVDDKGAFKIYDEKINENSKPIELIILKVEKHGKKY</sequence>
<dbReference type="RefSeq" id="XP_713015.2">
    <property type="nucleotide sequence ID" value="XM_707922.2"/>
</dbReference>
<dbReference type="PANTHER" id="PTHR47254">
    <property type="entry name" value="CELL WALL MANNOPROTEIN CIS3-RELATED"/>
    <property type="match status" value="1"/>
</dbReference>
<dbReference type="CGD" id="CAL0000189829">
    <property type="gene designation" value="CIS312"/>
</dbReference>
<evidence type="ECO:0000256" key="5">
    <source>
        <dbReference type="ARBA" id="ARBA00038219"/>
    </source>
</evidence>
<accession>A0A1D8PFB4</accession>
<evidence type="ECO:0000256" key="4">
    <source>
        <dbReference type="ARBA" id="ARBA00022729"/>
    </source>
</evidence>
<evidence type="ECO:0000313" key="9">
    <source>
        <dbReference type="CGD" id="CAL0000189829"/>
    </source>
</evidence>
<organism evidence="10 11">
    <name type="scientific">Candida albicans (strain SC5314 / ATCC MYA-2876)</name>
    <name type="common">Yeast</name>
    <dbReference type="NCBI Taxonomy" id="237561"/>
    <lineage>
        <taxon>Eukaryota</taxon>
        <taxon>Fungi</taxon>
        <taxon>Dikarya</taxon>
        <taxon>Ascomycota</taxon>
        <taxon>Saccharomycotina</taxon>
        <taxon>Pichiomycetes</taxon>
        <taxon>Debaryomycetaceae</taxon>
        <taxon>Candida/Lodderomyces clade</taxon>
        <taxon>Candida</taxon>
    </lineage>
</organism>
<evidence type="ECO:0000256" key="6">
    <source>
        <dbReference type="SAM" id="MobiDB-lite"/>
    </source>
</evidence>
<reference evidence="10 11" key="3">
    <citation type="journal article" date="2013" name="Genome Biol.">
        <title>Assembly of a phased diploid Candida albicans genome facilitates allele-specific measurements and provides a simple model for repeat and indel structure.</title>
        <authorList>
            <person name="Muzzey D."/>
            <person name="Schwartz K."/>
            <person name="Weissman J.S."/>
            <person name="Sherlock G."/>
        </authorList>
    </citation>
    <scope>NUCLEOTIDE SEQUENCE [LARGE SCALE GENOMIC DNA]</scope>
    <source>
        <strain evidence="11">SC5314 / ATCC MYA-2876</strain>
    </source>
</reference>
<proteinExistence type="inferred from homology"/>
<dbReference type="KEGG" id="cal:CAALFM_C111710CA"/>
<dbReference type="STRING" id="237561.A0A1D8PFB4"/>
<feature type="domain" description="Cell wall mannoprotein PIR1-like C-terminal" evidence="8">
    <location>
        <begin position="172"/>
        <end position="249"/>
    </location>
</feature>
<comment type="subcellular location">
    <subcellularLocation>
        <location evidence="1">Secreted</location>
        <location evidence="1">Cell wall</location>
    </subcellularLocation>
</comment>
<dbReference type="EMBL" id="CP017623">
    <property type="protein sequence ID" value="AOW26795.1"/>
    <property type="molecule type" value="Genomic_DNA"/>
</dbReference>
<feature type="chain" id="PRO_5009111055" description="Cell wall mannoprotein PIR1-like C-terminal domain-containing protein" evidence="7">
    <location>
        <begin position="19"/>
        <end position="263"/>
    </location>
</feature>
<evidence type="ECO:0000256" key="3">
    <source>
        <dbReference type="ARBA" id="ARBA00022525"/>
    </source>
</evidence>
<dbReference type="OrthoDB" id="5415592at2759"/>
<reference evidence="10 11" key="1">
    <citation type="journal article" date="2004" name="Proc. Natl. Acad. Sci. U.S.A.">
        <title>The diploid genome sequence of Candida albicans.</title>
        <authorList>
            <person name="Jones T."/>
            <person name="Federspiel N.A."/>
            <person name="Chibana H."/>
            <person name="Dungan J."/>
            <person name="Kalman S."/>
            <person name="Magee B.B."/>
            <person name="Newport G."/>
            <person name="Thorstenson Y.R."/>
            <person name="Agabian N."/>
            <person name="Magee P.T."/>
            <person name="Davis R.W."/>
            <person name="Scherer S."/>
        </authorList>
    </citation>
    <scope>NUCLEOTIDE SEQUENCE [LARGE SCALE GENOMIC DNA]</scope>
    <source>
        <strain evidence="11">SC5314 / ATCC MYA-2876</strain>
    </source>
</reference>
<dbReference type="InterPro" id="IPR051153">
    <property type="entry name" value="Yeast_CWMannoprotein_PIR"/>
</dbReference>
<evidence type="ECO:0000256" key="7">
    <source>
        <dbReference type="SAM" id="SignalP"/>
    </source>
</evidence>
<keyword evidence="3" id="KW-0964">Secreted</keyword>
<keyword evidence="4 7" id="KW-0732">Signal</keyword>
<evidence type="ECO:0000313" key="11">
    <source>
        <dbReference type="Proteomes" id="UP000000559"/>
    </source>
</evidence>
<dbReference type="VEuPathDB" id="FungiDB:C1_11710C_A"/>
<comment type="similarity">
    <text evidence="5">Belongs to the PIR protein family.</text>
</comment>
<dbReference type="InParanoid" id="A0A1D8PFB4"/>
<dbReference type="GO" id="GO:0005199">
    <property type="term" value="F:structural constituent of cell wall"/>
    <property type="evidence" value="ECO:0000318"/>
    <property type="project" value="GO_Central"/>
</dbReference>
<name>A0A1D8PFB4_CANAL</name>
<dbReference type="Pfam" id="PF22799">
    <property type="entry name" value="PIR1-like_C"/>
    <property type="match status" value="1"/>
</dbReference>
<feature type="signal peptide" evidence="7">
    <location>
        <begin position="1"/>
        <end position="18"/>
    </location>
</feature>
<evidence type="ECO:0000256" key="1">
    <source>
        <dbReference type="ARBA" id="ARBA00004191"/>
    </source>
</evidence>
<evidence type="ECO:0000256" key="2">
    <source>
        <dbReference type="ARBA" id="ARBA00022512"/>
    </source>
</evidence>
<dbReference type="GeneID" id="3645320"/>
<feature type="compositionally biased region" description="Acidic residues" evidence="6">
    <location>
        <begin position="100"/>
        <end position="109"/>
    </location>
</feature>
<dbReference type="InterPro" id="IPR054508">
    <property type="entry name" value="PIR1-like_C"/>
</dbReference>
<feature type="compositionally biased region" description="Basic residues" evidence="6">
    <location>
        <begin position="112"/>
        <end position="122"/>
    </location>
</feature>
<dbReference type="GO" id="GO:0031505">
    <property type="term" value="P:fungal-type cell wall organization"/>
    <property type="evidence" value="ECO:0000318"/>
    <property type="project" value="GO_Central"/>
</dbReference>
<gene>
    <name evidence="9" type="primary">CIS312</name>
    <name evidence="10" type="ordered locus">CAALFM_C111710CA</name>
    <name evidence="9" type="ordered locus">orf19.8740</name>
</gene>